<dbReference type="PANTHER" id="PTHR39646:SF1">
    <property type="entry name" value="DNA-DIRECTED RNA POLYMERASE SUBUNIT RPO4"/>
    <property type="match status" value="1"/>
</dbReference>
<dbReference type="InterPro" id="IPR010924">
    <property type="entry name" value="Rpo4"/>
</dbReference>
<protein>
    <submittedName>
        <fullName evidence="1">DNA-directed RNA polymerase subunit F</fullName>
    </submittedName>
</protein>
<dbReference type="InterPro" id="IPR010997">
    <property type="entry name" value="HRDC-like_sf"/>
</dbReference>
<dbReference type="Proteomes" id="UP000470772">
    <property type="component" value="Unassembled WGS sequence"/>
</dbReference>
<dbReference type="GO" id="GO:0006352">
    <property type="term" value="P:DNA-templated transcription initiation"/>
    <property type="evidence" value="ECO:0007669"/>
    <property type="project" value="InterPro"/>
</dbReference>
<evidence type="ECO:0000313" key="1">
    <source>
        <dbReference type="EMBL" id="MUN28589.1"/>
    </source>
</evidence>
<accession>A0A6A9QKE3</accession>
<dbReference type="GO" id="GO:0000166">
    <property type="term" value="F:nucleotide binding"/>
    <property type="evidence" value="ECO:0007669"/>
    <property type="project" value="InterPro"/>
</dbReference>
<dbReference type="PANTHER" id="PTHR39646">
    <property type="entry name" value="RNA POLYMERASE RPB4"/>
    <property type="match status" value="1"/>
</dbReference>
<dbReference type="GO" id="GO:0000428">
    <property type="term" value="C:DNA-directed RNA polymerase complex"/>
    <property type="evidence" value="ECO:0007669"/>
    <property type="project" value="UniProtKB-KW"/>
</dbReference>
<name>A0A6A9QKE3_SULME</name>
<dbReference type="Gene3D" id="1.10.150.80">
    <property type="entry name" value="HRDC domain"/>
    <property type="match status" value="1"/>
</dbReference>
<reference evidence="1 2" key="1">
    <citation type="submission" date="2019-10" db="EMBL/GenBank/DDBJ databases">
        <title>Sequencing and Assembly of Multiple Reported Metal-Biooxidizing Members of the Extremely Thermoacidophilic Archaeal Family Sulfolobaceae.</title>
        <authorList>
            <person name="Counts J.A."/>
            <person name="Kelly R.M."/>
        </authorList>
    </citation>
    <scope>NUCLEOTIDE SEQUENCE [LARGE SCALE GENOMIC DNA]</scope>
    <source>
        <strain evidence="1 2">DSM 6482</strain>
    </source>
</reference>
<comment type="caution">
    <text evidence="1">The sequence shown here is derived from an EMBL/GenBank/DDBJ whole genome shotgun (WGS) entry which is preliminary data.</text>
</comment>
<organism evidence="1 2">
    <name type="scientific">Sulfuracidifex metallicus DSM 6482 = JCM 9184</name>
    <dbReference type="NCBI Taxonomy" id="523847"/>
    <lineage>
        <taxon>Archaea</taxon>
        <taxon>Thermoproteota</taxon>
        <taxon>Thermoprotei</taxon>
        <taxon>Sulfolobales</taxon>
        <taxon>Sulfolobaceae</taxon>
        <taxon>Sulfuracidifex</taxon>
    </lineage>
</organism>
<evidence type="ECO:0000313" key="2">
    <source>
        <dbReference type="Proteomes" id="UP000470772"/>
    </source>
</evidence>
<dbReference type="SUPFAM" id="SSF47819">
    <property type="entry name" value="HRDC-like"/>
    <property type="match status" value="1"/>
</dbReference>
<dbReference type="InterPro" id="IPR005574">
    <property type="entry name" value="Rpb4/RPC9"/>
</dbReference>
<sequence>MENSQDTSNLLQKTMNYLIRVDKCEAEEAEILMQELSDVVEREDIRAIISSICPISIDEMRSILAIETGKTYSTEEVEKIIELVKKHLKS</sequence>
<proteinExistence type="predicted"/>
<dbReference type="OrthoDB" id="34109at2157"/>
<dbReference type="Pfam" id="PF03874">
    <property type="entry name" value="RNA_pol_Rpb4"/>
    <property type="match status" value="1"/>
</dbReference>
<keyword evidence="2" id="KW-1185">Reference proteome</keyword>
<dbReference type="PIRSF" id="PIRSF005053">
    <property type="entry name" value="RNA_pol_F_arch"/>
    <property type="match status" value="1"/>
</dbReference>
<keyword evidence="1" id="KW-0804">Transcription</keyword>
<dbReference type="InterPro" id="IPR044876">
    <property type="entry name" value="HRDC_dom_sf"/>
</dbReference>
<keyword evidence="1" id="KW-0240">DNA-directed RNA polymerase</keyword>
<gene>
    <name evidence="1" type="ORF">GC250_03790</name>
</gene>
<dbReference type="EMBL" id="WGGD01000005">
    <property type="protein sequence ID" value="MUN28589.1"/>
    <property type="molecule type" value="Genomic_DNA"/>
</dbReference>
<dbReference type="AlphaFoldDB" id="A0A6A9QKE3"/>